<organism evidence="2 5">
    <name type="scientific">Arthrobacter bambusae</name>
    <dbReference type="NCBI Taxonomy" id="1338426"/>
    <lineage>
        <taxon>Bacteria</taxon>
        <taxon>Bacillati</taxon>
        <taxon>Actinomycetota</taxon>
        <taxon>Actinomycetes</taxon>
        <taxon>Micrococcales</taxon>
        <taxon>Micrococcaceae</taxon>
        <taxon>Arthrobacter</taxon>
    </lineage>
</organism>
<dbReference type="EMBL" id="JAUSRG010000024">
    <property type="protein sequence ID" value="MDP9907613.1"/>
    <property type="molecule type" value="Genomic_DNA"/>
</dbReference>
<dbReference type="Proteomes" id="UP001230951">
    <property type="component" value="Unassembled WGS sequence"/>
</dbReference>
<dbReference type="EMBL" id="JAUSTF010000022">
    <property type="protein sequence ID" value="MDQ0183230.1"/>
    <property type="molecule type" value="Genomic_DNA"/>
</dbReference>
<evidence type="ECO:0008006" key="6">
    <source>
        <dbReference type="Google" id="ProtNLM"/>
    </source>
</evidence>
<accession>A0AAW8DMQ2</accession>
<keyword evidence="4" id="KW-1185">Reference proteome</keyword>
<name>A0AAW8DMQ2_9MICC</name>
<dbReference type="AlphaFoldDB" id="A0AAW8DMQ2"/>
<evidence type="ECO:0000313" key="2">
    <source>
        <dbReference type="EMBL" id="MDP9907613.1"/>
    </source>
</evidence>
<proteinExistence type="predicted"/>
<evidence type="ECO:0000313" key="4">
    <source>
        <dbReference type="Proteomes" id="UP001230951"/>
    </source>
</evidence>
<evidence type="ECO:0000256" key="1">
    <source>
        <dbReference type="SAM" id="MobiDB-lite"/>
    </source>
</evidence>
<dbReference type="Proteomes" id="UP001242995">
    <property type="component" value="Unassembled WGS sequence"/>
</dbReference>
<dbReference type="RefSeq" id="WP_059388896.1">
    <property type="nucleotide sequence ID" value="NZ_JAUSRG010000024.1"/>
</dbReference>
<gene>
    <name evidence="2" type="ORF">J2S90_004608</name>
    <name evidence="3" type="ORF">J2S93_004690</name>
</gene>
<comment type="caution">
    <text evidence="2">The sequence shown here is derived from an EMBL/GenBank/DDBJ whole genome shotgun (WGS) entry which is preliminary data.</text>
</comment>
<evidence type="ECO:0000313" key="3">
    <source>
        <dbReference type="EMBL" id="MDQ0183230.1"/>
    </source>
</evidence>
<dbReference type="Pfam" id="PF19460">
    <property type="entry name" value="DUF5997"/>
    <property type="match status" value="1"/>
</dbReference>
<evidence type="ECO:0000313" key="5">
    <source>
        <dbReference type="Proteomes" id="UP001242995"/>
    </source>
</evidence>
<reference evidence="2 4" key="1">
    <citation type="submission" date="2023-07" db="EMBL/GenBank/DDBJ databases">
        <title>Sorghum-associated microbial communities from plants grown in Nebraska, USA.</title>
        <authorList>
            <person name="Schachtman D."/>
        </authorList>
    </citation>
    <scope>NUCLEOTIDE SEQUENCE</scope>
    <source>
        <strain evidence="2">DS1006</strain>
        <strain evidence="3 4">DS1016</strain>
    </source>
</reference>
<sequence>MTSANSQSMKPATVAKKLGIYLPATPQEFQDSEITRADFAELQANAPEWLAELRRTGPHPRPVVAQKLNVSISGLARGGITEPLTTAEITELLAAPPQWLVVERATHAAVRSEAKRIKEEAAKKEATKDAKTNAAAKRDAPKASKRDHA</sequence>
<feature type="region of interest" description="Disordered" evidence="1">
    <location>
        <begin position="112"/>
        <end position="149"/>
    </location>
</feature>
<dbReference type="InterPro" id="IPR046039">
    <property type="entry name" value="DUF5997"/>
</dbReference>
<protein>
    <recommendedName>
        <fullName evidence="6">Transcriptional regulator</fullName>
    </recommendedName>
</protein>